<feature type="transmembrane region" description="Helical" evidence="1">
    <location>
        <begin position="66"/>
        <end position="87"/>
    </location>
</feature>
<evidence type="ECO:0000313" key="3">
    <source>
        <dbReference type="Proteomes" id="UP000472676"/>
    </source>
</evidence>
<protein>
    <submittedName>
        <fullName evidence="2">DUF502 domain-containing protein</fullName>
    </submittedName>
</protein>
<dbReference type="Pfam" id="PF04367">
    <property type="entry name" value="DUF502"/>
    <property type="match status" value="1"/>
</dbReference>
<keyword evidence="1" id="KW-0472">Membrane</keyword>
<dbReference type="Proteomes" id="UP000472676">
    <property type="component" value="Unassembled WGS sequence"/>
</dbReference>
<dbReference type="PANTHER" id="PTHR31876">
    <property type="entry name" value="COV-LIKE PROTEIN 1"/>
    <property type="match status" value="1"/>
</dbReference>
<organism evidence="2 3">
    <name type="scientific">Solimonas terrae</name>
    <dbReference type="NCBI Taxonomy" id="1396819"/>
    <lineage>
        <taxon>Bacteria</taxon>
        <taxon>Pseudomonadati</taxon>
        <taxon>Pseudomonadota</taxon>
        <taxon>Gammaproteobacteria</taxon>
        <taxon>Nevskiales</taxon>
        <taxon>Nevskiaceae</taxon>
        <taxon>Solimonas</taxon>
    </lineage>
</organism>
<comment type="caution">
    <text evidence="2">The sequence shown here is derived from an EMBL/GenBank/DDBJ whole genome shotgun (WGS) entry which is preliminary data.</text>
</comment>
<evidence type="ECO:0000313" key="2">
    <source>
        <dbReference type="EMBL" id="NGY04555.1"/>
    </source>
</evidence>
<reference evidence="2 3" key="1">
    <citation type="journal article" date="2014" name="Int. J. Syst. Evol. Microbiol.">
        <title>Solimonas terrae sp. nov., isolated from soil.</title>
        <authorList>
            <person name="Kim S.J."/>
            <person name="Moon J.Y."/>
            <person name="Weon H.Y."/>
            <person name="Ahn J.H."/>
            <person name="Chen W.M."/>
            <person name="Kwon S.W."/>
        </authorList>
    </citation>
    <scope>NUCLEOTIDE SEQUENCE [LARGE SCALE GENOMIC DNA]</scope>
    <source>
        <strain evidence="2 3">KIS83-12</strain>
    </source>
</reference>
<keyword evidence="3" id="KW-1185">Reference proteome</keyword>
<accession>A0A6M2BQR4</accession>
<feature type="transmembrane region" description="Helical" evidence="1">
    <location>
        <begin position="21"/>
        <end position="46"/>
    </location>
</feature>
<name>A0A6M2BQR4_9GAMM</name>
<dbReference type="InterPro" id="IPR007462">
    <property type="entry name" value="COV1-like"/>
</dbReference>
<gene>
    <name evidence="2" type="ORF">G7Y85_07260</name>
</gene>
<keyword evidence="1" id="KW-1133">Transmembrane helix</keyword>
<proteinExistence type="predicted"/>
<sequence length="221" mass="23947">MAVRPLLSDAARATMRKATSIFFTGLLAVLPILVTISLVMWLIGAAESVLGGMLSVVLPSDAYRRGMGLVGGIALIFVVGVAMQGLVTKQVLAWIDQNLHRIPLIKTIYGAVRDLTELVSNKGGQKLGKVVMLQWPGQPVRMVGFITVEDLSRFEIADDEDCVAVYLPMSYQIGGHTVFIARKFLTPLDMSLEDAMRFVVTAGVSRSAADGESRIPRTTKL</sequence>
<dbReference type="RefSeq" id="WP_166254160.1">
    <property type="nucleotide sequence ID" value="NZ_JAAMOW010000003.1"/>
</dbReference>
<dbReference type="EMBL" id="JAAMOW010000003">
    <property type="protein sequence ID" value="NGY04555.1"/>
    <property type="molecule type" value="Genomic_DNA"/>
</dbReference>
<dbReference type="AlphaFoldDB" id="A0A6M2BQR4"/>
<keyword evidence="1" id="KW-0812">Transmembrane</keyword>
<dbReference type="PANTHER" id="PTHR31876:SF26">
    <property type="entry name" value="PROTEIN LIKE COV 2"/>
    <property type="match status" value="1"/>
</dbReference>
<evidence type="ECO:0000256" key="1">
    <source>
        <dbReference type="SAM" id="Phobius"/>
    </source>
</evidence>